<protein>
    <submittedName>
        <fullName evidence="2">Uncharacterized protein</fullName>
    </submittedName>
</protein>
<dbReference type="eggNOG" id="ENOG502QRU3">
    <property type="taxonomic scope" value="Eukaryota"/>
</dbReference>
<evidence type="ECO:0000313" key="3">
    <source>
        <dbReference type="Proteomes" id="UP000019376"/>
    </source>
</evidence>
<dbReference type="Gene3D" id="1.25.40.10">
    <property type="entry name" value="Tetratricopeptide repeat domain"/>
    <property type="match status" value="1"/>
</dbReference>
<dbReference type="InterPro" id="IPR045153">
    <property type="entry name" value="Est1/Ebs1-like"/>
</dbReference>
<dbReference type="OrthoDB" id="2017974at2759"/>
<feature type="compositionally biased region" description="Low complexity" evidence="1">
    <location>
        <begin position="178"/>
        <end position="190"/>
    </location>
</feature>
<dbReference type="GO" id="GO:0005697">
    <property type="term" value="C:telomerase holoenzyme complex"/>
    <property type="evidence" value="ECO:0007669"/>
    <property type="project" value="TreeGrafter"/>
</dbReference>
<dbReference type="GO" id="GO:0070034">
    <property type="term" value="F:telomerase RNA binding"/>
    <property type="evidence" value="ECO:0007669"/>
    <property type="project" value="TreeGrafter"/>
</dbReference>
<feature type="region of interest" description="Disordered" evidence="1">
    <location>
        <begin position="51"/>
        <end position="90"/>
    </location>
</feature>
<dbReference type="STRING" id="933388.S8A0J2"/>
<reference evidence="2 3" key="1">
    <citation type="journal article" date="2013" name="PLoS ONE">
        <title>Genomic and secretomic analyses reveal unique features of the lignocellulolytic enzyme system of Penicillium decumbens.</title>
        <authorList>
            <person name="Liu G."/>
            <person name="Zhang L."/>
            <person name="Wei X."/>
            <person name="Zou G."/>
            <person name="Qin Y."/>
            <person name="Ma L."/>
            <person name="Li J."/>
            <person name="Zheng H."/>
            <person name="Wang S."/>
            <person name="Wang C."/>
            <person name="Xun L."/>
            <person name="Zhao G.-P."/>
            <person name="Zhou Z."/>
            <person name="Qu Y."/>
        </authorList>
    </citation>
    <scope>NUCLEOTIDE SEQUENCE [LARGE SCALE GENOMIC DNA]</scope>
    <source>
        <strain evidence="3">114-2 / CGMCC 5302</strain>
    </source>
</reference>
<dbReference type="AlphaFoldDB" id="S8A0J2"/>
<name>S8A0J2_PENO1</name>
<organism evidence="2 3">
    <name type="scientific">Penicillium oxalicum (strain 114-2 / CGMCC 5302)</name>
    <name type="common">Penicillium decumbens</name>
    <dbReference type="NCBI Taxonomy" id="933388"/>
    <lineage>
        <taxon>Eukaryota</taxon>
        <taxon>Fungi</taxon>
        <taxon>Dikarya</taxon>
        <taxon>Ascomycota</taxon>
        <taxon>Pezizomycotina</taxon>
        <taxon>Eurotiomycetes</taxon>
        <taxon>Eurotiomycetidae</taxon>
        <taxon>Eurotiales</taxon>
        <taxon>Aspergillaceae</taxon>
        <taxon>Penicillium</taxon>
    </lineage>
</organism>
<dbReference type="PANTHER" id="PTHR15696:SF0">
    <property type="entry name" value="TELOMERASE-BINDING PROTEIN EST1A"/>
    <property type="match status" value="1"/>
</dbReference>
<dbReference type="InterPro" id="IPR011990">
    <property type="entry name" value="TPR-like_helical_dom_sf"/>
</dbReference>
<dbReference type="FunFam" id="1.25.40.10:FF:000202">
    <property type="entry name" value="Unplaced genomic scaffold supercont1.7, whole genome shotgun sequence"/>
    <property type="match status" value="1"/>
</dbReference>
<sequence length="755" mass="85218">MCSSPSLPPSADCSPEASAVDGVSGSGDRLSRALSYTRSARTEMFKRNAASRTLRARESGHLTSDSYQPTHYENTSAGVNSGNLHTEGSALTPESSYQLLCETQPKQKPVDPLTSAPYLTMVEVAIQAQDQRHSQPGVAHVPGDHRDTMELDLSISRQTKENQGHGSQLEAPQRPILSSSTAKSSASNTTDMFKQPDTNPITEDQLVNEVRMIYAGLVMVERKCCEVDKQQMESNATLTRPQWQALISLHRTLLSEHHDFFLASQHPSASPVLKQLPAKYTMPGRMWRHGIQSFLELFRRRLPESREFLLNFLYMAYSMMTLLLESVPAFRHFWIECLGELARYRIAVEPSDARERELWAGVSRHWYAEGATHSPGVGRYQYQLAVLARPDMLLQLYHYTKALVSAQPFPRASEGLKSLLYPFDQPIAPQPPSLLGLFLSVHNTLFKQRSSERLSDYLWKTTYRNLVLPMIKFLQSLQEHAQGKNWQGQMGAQIMSCNFAAVLQYGEAGTPIMKEFNQAKDLGAVEEARHYATNIWQDITSRGEISWFSVEDVVAGVPDRFSAADKQASALAFHSLSVLLDQELESSMWPSVHVSLAFIWNLALRPLGMQRVESVIPWSKLVRFLNGLTRLKTDFNKIESSRFPLEEGDMRYLQEDFVIGGQSWAHFYYPDGFFDEAPSEDERSNSPSFLHMSSRQHRCLWLGVQIAQLGLWIEYKHPRFELTKRACDLDASAVLDMPMNDGIGCPHLSNMGLCD</sequence>
<feature type="region of interest" description="Disordered" evidence="1">
    <location>
        <begin position="1"/>
        <end position="29"/>
    </location>
</feature>
<dbReference type="HOGENOM" id="CLU_010014_4_1_1"/>
<feature type="region of interest" description="Disordered" evidence="1">
    <location>
        <begin position="159"/>
        <end position="201"/>
    </location>
</feature>
<keyword evidence="3" id="KW-1185">Reference proteome</keyword>
<dbReference type="Proteomes" id="UP000019376">
    <property type="component" value="Unassembled WGS sequence"/>
</dbReference>
<dbReference type="PhylomeDB" id="S8A0J2"/>
<proteinExistence type="predicted"/>
<evidence type="ECO:0000256" key="1">
    <source>
        <dbReference type="SAM" id="MobiDB-lite"/>
    </source>
</evidence>
<dbReference type="GO" id="GO:0000184">
    <property type="term" value="P:nuclear-transcribed mRNA catabolic process, nonsense-mediated decay"/>
    <property type="evidence" value="ECO:0007669"/>
    <property type="project" value="TreeGrafter"/>
</dbReference>
<gene>
    <name evidence="2" type="ORF">PDE_09605</name>
</gene>
<dbReference type="EMBL" id="KB644415">
    <property type="protein sequence ID" value="EPS34641.1"/>
    <property type="molecule type" value="Genomic_DNA"/>
</dbReference>
<accession>S8A0J2</accession>
<dbReference type="GO" id="GO:0042162">
    <property type="term" value="F:telomeric DNA binding"/>
    <property type="evidence" value="ECO:0007669"/>
    <property type="project" value="TreeGrafter"/>
</dbReference>
<evidence type="ECO:0000313" key="2">
    <source>
        <dbReference type="EMBL" id="EPS34641.1"/>
    </source>
</evidence>
<dbReference type="SUPFAM" id="SSF48452">
    <property type="entry name" value="TPR-like"/>
    <property type="match status" value="1"/>
</dbReference>
<dbReference type="PANTHER" id="PTHR15696">
    <property type="entry name" value="SMG-7 SUPPRESSOR WITH MORPHOLOGICAL EFFECT ON GENITALIA PROTEIN 7"/>
    <property type="match status" value="1"/>
</dbReference>
<feature type="compositionally biased region" description="Polar residues" evidence="1">
    <location>
        <begin position="61"/>
        <end position="86"/>
    </location>
</feature>